<accession>H6C7T5</accession>
<keyword evidence="2" id="KW-1133">Transmembrane helix</keyword>
<evidence type="ECO:0000313" key="3">
    <source>
        <dbReference type="EMBL" id="EHY59727.1"/>
    </source>
</evidence>
<dbReference type="AlphaFoldDB" id="H6C7T5"/>
<evidence type="ECO:0000256" key="2">
    <source>
        <dbReference type="SAM" id="Phobius"/>
    </source>
</evidence>
<dbReference type="RefSeq" id="XP_009160188.1">
    <property type="nucleotide sequence ID" value="XM_009161940.1"/>
</dbReference>
<reference evidence="3" key="1">
    <citation type="submission" date="2011-07" db="EMBL/GenBank/DDBJ databases">
        <title>The Genome Sequence of Exophiala (Wangiella) dermatitidis NIH/UT8656.</title>
        <authorList>
            <consortium name="The Broad Institute Genome Sequencing Platform"/>
            <person name="Cuomo C."/>
            <person name="Wang Z."/>
            <person name="Hunicke-Smith S."/>
            <person name="Szanislo P.J."/>
            <person name="Earl A."/>
            <person name="Young S.K."/>
            <person name="Zeng Q."/>
            <person name="Gargeya S."/>
            <person name="Fitzgerald M."/>
            <person name="Haas B."/>
            <person name="Abouelleil A."/>
            <person name="Alvarado L."/>
            <person name="Arachchi H.M."/>
            <person name="Berlin A."/>
            <person name="Brown A."/>
            <person name="Chapman S.B."/>
            <person name="Chen Z."/>
            <person name="Dunbar C."/>
            <person name="Freedman E."/>
            <person name="Gearin G."/>
            <person name="Gellesch M."/>
            <person name="Goldberg J."/>
            <person name="Griggs A."/>
            <person name="Gujja S."/>
            <person name="Heiman D."/>
            <person name="Howarth C."/>
            <person name="Larson L."/>
            <person name="Lui A."/>
            <person name="MacDonald P.J.P."/>
            <person name="Montmayeur A."/>
            <person name="Murphy C."/>
            <person name="Neiman D."/>
            <person name="Pearson M."/>
            <person name="Priest M."/>
            <person name="Roberts A."/>
            <person name="Saif S."/>
            <person name="Shea T."/>
            <person name="Shenoy N."/>
            <person name="Sisk P."/>
            <person name="Stolte C."/>
            <person name="Sykes S."/>
            <person name="Wortman J."/>
            <person name="Nusbaum C."/>
            <person name="Birren B."/>
        </authorList>
    </citation>
    <scope>NUCLEOTIDE SEQUENCE</scope>
    <source>
        <strain evidence="3">NIH/UT8656</strain>
    </source>
</reference>
<evidence type="ECO:0000256" key="1">
    <source>
        <dbReference type="SAM" id="MobiDB-lite"/>
    </source>
</evidence>
<feature type="transmembrane region" description="Helical" evidence="2">
    <location>
        <begin position="75"/>
        <end position="92"/>
    </location>
</feature>
<evidence type="ECO:0000313" key="4">
    <source>
        <dbReference type="Proteomes" id="UP000007304"/>
    </source>
</evidence>
<dbReference type="GeneID" id="20312349"/>
<sequence length="166" mass="18901">MKAPSWYDDAPEPSETGATALSSWDDSDFSNPDLVETSYDPTILRRSLVSGSADEIMLKDDTNEEVQDAQQRLQGLYLMITVIALALILFAARPQLFCNTILCLLFFMPYPDFAKHARWCILVPLMLYDTSSSKLESALMLCLLTTMSWIDWSYAWEMVCRSFGWV</sequence>
<keyword evidence="4" id="KW-1185">Reference proteome</keyword>
<proteinExistence type="predicted"/>
<protein>
    <submittedName>
        <fullName evidence="3">Uncharacterized protein</fullName>
    </submittedName>
</protein>
<dbReference type="Proteomes" id="UP000007304">
    <property type="component" value="Unassembled WGS sequence"/>
</dbReference>
<keyword evidence="2" id="KW-0812">Transmembrane</keyword>
<dbReference type="EMBL" id="JH226135">
    <property type="protein sequence ID" value="EHY59727.1"/>
    <property type="molecule type" value="Genomic_DNA"/>
</dbReference>
<dbReference type="VEuPathDB" id="FungiDB:HMPREF1120_07710"/>
<organism evidence="3 4">
    <name type="scientific">Exophiala dermatitidis (strain ATCC 34100 / CBS 525.76 / NIH/UT8656)</name>
    <name type="common">Black yeast</name>
    <name type="synonym">Wangiella dermatitidis</name>
    <dbReference type="NCBI Taxonomy" id="858893"/>
    <lineage>
        <taxon>Eukaryota</taxon>
        <taxon>Fungi</taxon>
        <taxon>Dikarya</taxon>
        <taxon>Ascomycota</taxon>
        <taxon>Pezizomycotina</taxon>
        <taxon>Eurotiomycetes</taxon>
        <taxon>Chaetothyriomycetidae</taxon>
        <taxon>Chaetothyriales</taxon>
        <taxon>Herpotrichiellaceae</taxon>
        <taxon>Exophiala</taxon>
    </lineage>
</organism>
<gene>
    <name evidence="3" type="ORF">HMPREF1120_07710</name>
</gene>
<name>H6C7T5_EXODN</name>
<dbReference type="InParanoid" id="H6C7T5"/>
<feature type="region of interest" description="Disordered" evidence="1">
    <location>
        <begin position="1"/>
        <end position="26"/>
    </location>
</feature>
<keyword evidence="2" id="KW-0472">Membrane</keyword>
<dbReference type="HOGENOM" id="CLU_1686340_0_0_1"/>